<name>A0A1R1XP86_9FUNG</name>
<evidence type="ECO:0000256" key="1">
    <source>
        <dbReference type="ARBA" id="ARBA00004184"/>
    </source>
</evidence>
<dbReference type="GO" id="GO:0006886">
    <property type="term" value="P:intracellular protein transport"/>
    <property type="evidence" value="ECO:0007669"/>
    <property type="project" value="UniProtKB-UniRule"/>
</dbReference>
<keyword evidence="9" id="KW-0175">Coiled coil</keyword>
<evidence type="ECO:0000259" key="10">
    <source>
        <dbReference type="PROSITE" id="PS50089"/>
    </source>
</evidence>
<dbReference type="GO" id="GO:0030674">
    <property type="term" value="F:protein-macromolecule adaptor activity"/>
    <property type="evidence" value="ECO:0007669"/>
    <property type="project" value="TreeGrafter"/>
</dbReference>
<dbReference type="AlphaFoldDB" id="A0A1R1XP86"/>
<dbReference type="STRING" id="133412.A0A1R1XP86"/>
<dbReference type="PROSITE" id="PS50089">
    <property type="entry name" value="ZF_RING_2"/>
    <property type="match status" value="1"/>
</dbReference>
<reference evidence="11 12" key="1">
    <citation type="submission" date="2017-01" db="EMBL/GenBank/DDBJ databases">
        <authorList>
            <person name="Mah S.A."/>
            <person name="Swanson W.J."/>
            <person name="Moy G.W."/>
            <person name="Vacquier V.D."/>
        </authorList>
    </citation>
    <scope>NUCLEOTIDE SEQUENCE [LARGE SCALE GENOMIC DNA]</scope>
    <source>
        <strain evidence="11 12">GSMNP</strain>
    </source>
</reference>
<dbReference type="GO" id="GO:0008270">
    <property type="term" value="F:zinc ion binding"/>
    <property type="evidence" value="ECO:0007669"/>
    <property type="project" value="UniProtKB-KW"/>
</dbReference>
<keyword evidence="6" id="KW-0472">Membrane</keyword>
<evidence type="ECO:0000256" key="5">
    <source>
        <dbReference type="ARBA" id="ARBA00022833"/>
    </source>
</evidence>
<dbReference type="InterPro" id="IPR001841">
    <property type="entry name" value="Znf_RING"/>
</dbReference>
<keyword evidence="3" id="KW-0479">Metal-binding</keyword>
<evidence type="ECO:0000256" key="2">
    <source>
        <dbReference type="ARBA" id="ARBA00007070"/>
    </source>
</evidence>
<organism evidence="11 12">
    <name type="scientific">Smittium culicis</name>
    <dbReference type="NCBI Taxonomy" id="133412"/>
    <lineage>
        <taxon>Eukaryota</taxon>
        <taxon>Fungi</taxon>
        <taxon>Fungi incertae sedis</taxon>
        <taxon>Zoopagomycota</taxon>
        <taxon>Kickxellomycotina</taxon>
        <taxon>Harpellomycetes</taxon>
        <taxon>Harpellales</taxon>
        <taxon>Legeriomycetaceae</taxon>
        <taxon>Smittium</taxon>
    </lineage>
</organism>
<dbReference type="GO" id="GO:0048284">
    <property type="term" value="P:organelle fusion"/>
    <property type="evidence" value="ECO:0007669"/>
    <property type="project" value="TreeGrafter"/>
</dbReference>
<dbReference type="PANTHER" id="PTHR23323:SF24">
    <property type="entry name" value="VACUOLAR PROTEIN SORTING-ASSOCIATED PROTEIN 11 HOMOLOG"/>
    <property type="match status" value="1"/>
</dbReference>
<gene>
    <name evidence="11" type="ORF">AYI70_g6587</name>
</gene>
<dbReference type="GO" id="GO:0005768">
    <property type="term" value="C:endosome"/>
    <property type="evidence" value="ECO:0007669"/>
    <property type="project" value="TreeGrafter"/>
</dbReference>
<protein>
    <submittedName>
        <fullName evidence="11">Vacuolar protein-sorting-associated protein 11-like protein</fullName>
    </submittedName>
</protein>
<accession>A0A1R1XP86</accession>
<feature type="repeat" description="CHCR" evidence="8">
    <location>
        <begin position="45"/>
        <end position="216"/>
    </location>
</feature>
<dbReference type="GO" id="GO:0007033">
    <property type="term" value="P:vacuole organization"/>
    <property type="evidence" value="ECO:0007669"/>
    <property type="project" value="TreeGrafter"/>
</dbReference>
<sequence>MFSVALNLASQSSEENNQELSAQIHLEQGEYFMDRNEPELAILEYINTIGEIDPSFVIVKLLDIQYLGILITYLENLHSKNAASNDHSMLLLTCYSKHGDESKLIDFLESRTSIDNDPLRDNSYFDVETAIEICLKEGHFLTALTIAEKFNNNHAVLNIIIYKMFDYKRALEFFASVFNSYYNASSSSSRIGVIENLSLVQKFGRILLSNLPSEFTDFLVSLCVNFKVDPTSMKHLFVGYSQYLVMFYENYSILKYGYDILNSPIEDFFEIKDKILKNIDNNSDIDKNDIETTDTPKDNLILINVIYKNLLELYLTGIGTPSNHSSTSLLKNGLISNKSADLYTISQSKKKALKLMRLLSVNISELNDQQSSFEHNPSFDYDYIYMLCANENFTEGLVFLNELNSKKSPMDLINFYFDVISSESLTDNPDSVNSILNNILSLLNDYSCTALNTNSLKNAKSSSNSDDKKLLLVHTKPIFKLSLIRFRSLINDSDPDLLTVFSNSLNSCLNLIKKNSILSPIEVLELLLIDSSNKDEENADYTISDEYNLNTLSKENDPETINYSENINSKELSQITNKPSTITVGMLKDYLLSNFEEYEDEISQNKLSINQYNIEIENISTKIHELLNEPIMFDPPSRCDSCQLPLSLPTINFFCKHTYHYSCINFSNHDSSAINNGDDDESVLSCPICKAQHLVSQENLYNSRINSA</sequence>
<dbReference type="InterPro" id="IPR057308">
    <property type="entry name" value="CHCR_PEP5_VPS11"/>
</dbReference>
<evidence type="ECO:0000256" key="8">
    <source>
        <dbReference type="PROSITE-ProRule" id="PRU01006"/>
    </source>
</evidence>
<feature type="coiled-coil region" evidence="9">
    <location>
        <begin position="595"/>
        <end position="629"/>
    </location>
</feature>
<evidence type="ECO:0000313" key="12">
    <source>
        <dbReference type="Proteomes" id="UP000187283"/>
    </source>
</evidence>
<dbReference type="GO" id="GO:0006904">
    <property type="term" value="P:vesicle docking involved in exocytosis"/>
    <property type="evidence" value="ECO:0007669"/>
    <property type="project" value="TreeGrafter"/>
</dbReference>
<comment type="similarity">
    <text evidence="2">Belongs to the VPS11 family.</text>
</comment>
<dbReference type="EMBL" id="LSSN01002333">
    <property type="protein sequence ID" value="OMJ16454.1"/>
    <property type="molecule type" value="Genomic_DNA"/>
</dbReference>
<comment type="subcellular location">
    <subcellularLocation>
        <location evidence="1">Endomembrane system</location>
        <topology evidence="1">Peripheral membrane protein</topology>
    </subcellularLocation>
</comment>
<feature type="domain" description="RING-type" evidence="10">
    <location>
        <begin position="639"/>
        <end position="690"/>
    </location>
</feature>
<evidence type="ECO:0000313" key="11">
    <source>
        <dbReference type="EMBL" id="OMJ16454.1"/>
    </source>
</evidence>
<evidence type="ECO:0000256" key="3">
    <source>
        <dbReference type="ARBA" id="ARBA00022723"/>
    </source>
</evidence>
<keyword evidence="4 7" id="KW-0863">Zinc-finger</keyword>
<dbReference type="GO" id="GO:0007032">
    <property type="term" value="P:endosome organization"/>
    <property type="evidence" value="ECO:0007669"/>
    <property type="project" value="TreeGrafter"/>
</dbReference>
<evidence type="ECO:0000256" key="6">
    <source>
        <dbReference type="ARBA" id="ARBA00023136"/>
    </source>
</evidence>
<dbReference type="PROSITE" id="PS50236">
    <property type="entry name" value="CHCR"/>
    <property type="match status" value="1"/>
</dbReference>
<comment type="caution">
    <text evidence="11">The sequence shown here is derived from an EMBL/GenBank/DDBJ whole genome shotgun (WGS) entry which is preliminary data.</text>
</comment>
<evidence type="ECO:0000256" key="7">
    <source>
        <dbReference type="PROSITE-ProRule" id="PRU00175"/>
    </source>
</evidence>
<keyword evidence="5" id="KW-0862">Zinc</keyword>
<dbReference type="GO" id="GO:0030897">
    <property type="term" value="C:HOPS complex"/>
    <property type="evidence" value="ECO:0007669"/>
    <property type="project" value="TreeGrafter"/>
</dbReference>
<proteinExistence type="inferred from homology"/>
<evidence type="ECO:0000256" key="9">
    <source>
        <dbReference type="SAM" id="Coils"/>
    </source>
</evidence>
<dbReference type="InterPro" id="IPR000547">
    <property type="entry name" value="Clathrin_H-chain/VPS_repeat"/>
</dbReference>
<dbReference type="Pfam" id="PF23356">
    <property type="entry name" value="TPR_PEP5_VPS11"/>
    <property type="match status" value="1"/>
</dbReference>
<evidence type="ECO:0000256" key="4">
    <source>
        <dbReference type="ARBA" id="ARBA00022771"/>
    </source>
</evidence>
<dbReference type="OrthoDB" id="26184at2759"/>
<dbReference type="PANTHER" id="PTHR23323">
    <property type="entry name" value="VACUOLAR PROTEIN SORTING-ASSOCIATED PROTEIN"/>
    <property type="match status" value="1"/>
</dbReference>
<dbReference type="SUPFAM" id="SSF57850">
    <property type="entry name" value="RING/U-box"/>
    <property type="match status" value="1"/>
</dbReference>
<keyword evidence="12" id="KW-1185">Reference proteome</keyword>
<dbReference type="Proteomes" id="UP000187283">
    <property type="component" value="Unassembled WGS sequence"/>
</dbReference>